<gene>
    <name evidence="3" type="ORF">FHR83_005820</name>
</gene>
<sequence>MWSGPFEDPPVISQDLRLAWRVTERIAADARLAGEPIGVVAQNRVVTLTGVVGSVRARAVAGEVAGAFPGVADVCNRLETAGPAGATTDPFEQLVARWAGERPDAARLIRARLRRERLLKAAVVLAALSVVLLVLLPRLTTG</sequence>
<evidence type="ECO:0000313" key="3">
    <source>
        <dbReference type="EMBL" id="MBB3098135.1"/>
    </source>
</evidence>
<name>A0A7W5AL76_9ACTN</name>
<dbReference type="PROSITE" id="PS50914">
    <property type="entry name" value="BON"/>
    <property type="match status" value="1"/>
</dbReference>
<comment type="caution">
    <text evidence="3">The sequence shown here is derived from an EMBL/GenBank/DDBJ whole genome shotgun (WGS) entry which is preliminary data.</text>
</comment>
<dbReference type="InterPro" id="IPR007055">
    <property type="entry name" value="BON_dom"/>
</dbReference>
<evidence type="ECO:0000259" key="2">
    <source>
        <dbReference type="PROSITE" id="PS50914"/>
    </source>
</evidence>
<evidence type="ECO:0000313" key="4">
    <source>
        <dbReference type="Proteomes" id="UP000590749"/>
    </source>
</evidence>
<dbReference type="AlphaFoldDB" id="A0A7W5AL76"/>
<keyword evidence="4" id="KW-1185">Reference proteome</keyword>
<dbReference type="EMBL" id="JACHXF010000013">
    <property type="protein sequence ID" value="MBB3098135.1"/>
    <property type="molecule type" value="Genomic_DNA"/>
</dbReference>
<dbReference type="Proteomes" id="UP000590749">
    <property type="component" value="Unassembled WGS sequence"/>
</dbReference>
<keyword evidence="1" id="KW-0812">Transmembrane</keyword>
<dbReference type="Pfam" id="PF04972">
    <property type="entry name" value="BON"/>
    <property type="match status" value="1"/>
</dbReference>
<evidence type="ECO:0000256" key="1">
    <source>
        <dbReference type="SAM" id="Phobius"/>
    </source>
</evidence>
<feature type="transmembrane region" description="Helical" evidence="1">
    <location>
        <begin position="118"/>
        <end position="136"/>
    </location>
</feature>
<accession>A0A7W5AL76</accession>
<protein>
    <recommendedName>
        <fullName evidence="2">BON domain-containing protein</fullName>
    </recommendedName>
</protein>
<keyword evidence="1" id="KW-0472">Membrane</keyword>
<organism evidence="3 4">
    <name type="scientific">Actinoplanes campanulatus</name>
    <dbReference type="NCBI Taxonomy" id="113559"/>
    <lineage>
        <taxon>Bacteria</taxon>
        <taxon>Bacillati</taxon>
        <taxon>Actinomycetota</taxon>
        <taxon>Actinomycetes</taxon>
        <taxon>Micromonosporales</taxon>
        <taxon>Micromonosporaceae</taxon>
        <taxon>Actinoplanes</taxon>
    </lineage>
</organism>
<feature type="domain" description="BON" evidence="2">
    <location>
        <begin position="14"/>
        <end position="82"/>
    </location>
</feature>
<keyword evidence="1" id="KW-1133">Transmembrane helix</keyword>
<dbReference type="RefSeq" id="WP_183223883.1">
    <property type="nucleotide sequence ID" value="NZ_BMPW01000014.1"/>
</dbReference>
<proteinExistence type="predicted"/>
<dbReference type="Gene3D" id="3.30.1340.30">
    <property type="match status" value="1"/>
</dbReference>
<reference evidence="3 4" key="1">
    <citation type="submission" date="2020-08" db="EMBL/GenBank/DDBJ databases">
        <title>Genomic Encyclopedia of Type Strains, Phase III (KMG-III): the genomes of soil and plant-associated and newly described type strains.</title>
        <authorList>
            <person name="Whitman W."/>
        </authorList>
    </citation>
    <scope>NUCLEOTIDE SEQUENCE [LARGE SCALE GENOMIC DNA]</scope>
    <source>
        <strain evidence="3 4">CECT 3287</strain>
    </source>
</reference>